<feature type="domain" description="HTH arsR-type" evidence="2">
    <location>
        <begin position="1"/>
        <end position="88"/>
    </location>
</feature>
<dbReference type="PANTHER" id="PTHR38600">
    <property type="entry name" value="TRANSCRIPTIONAL REGULATORY PROTEIN"/>
    <property type="match status" value="1"/>
</dbReference>
<evidence type="ECO:0000313" key="4">
    <source>
        <dbReference type="Proteomes" id="UP001217485"/>
    </source>
</evidence>
<dbReference type="PRINTS" id="PR00778">
    <property type="entry name" value="HTHARSR"/>
</dbReference>
<name>A0ABT5BQ14_9BACT</name>
<evidence type="ECO:0000256" key="1">
    <source>
        <dbReference type="SAM" id="MobiDB-lite"/>
    </source>
</evidence>
<dbReference type="InterPro" id="IPR036390">
    <property type="entry name" value="WH_DNA-bd_sf"/>
</dbReference>
<dbReference type="CDD" id="cd00090">
    <property type="entry name" value="HTH_ARSR"/>
    <property type="match status" value="1"/>
</dbReference>
<sequence>MQLDVFQALADPTRRRIVEALVSGEQQVAEVVEKAGIHQSGVSRHLRILSDSGFVSMRPDGQRRLYSLRPEPFRELEDWLGRYRQLWEERLDRFGAALEKKRASAQKTPATQDGPTRRKRS</sequence>
<dbReference type="SUPFAM" id="SSF46785">
    <property type="entry name" value="Winged helix' DNA-binding domain"/>
    <property type="match status" value="1"/>
</dbReference>
<accession>A0ABT5BQ14</accession>
<protein>
    <submittedName>
        <fullName evidence="3">Metalloregulator ArsR/SmtB family transcription factor</fullName>
    </submittedName>
</protein>
<dbReference type="InterPro" id="IPR001845">
    <property type="entry name" value="HTH_ArsR_DNA-bd_dom"/>
</dbReference>
<comment type="caution">
    <text evidence="3">The sequence shown here is derived from an EMBL/GenBank/DDBJ whole genome shotgun (WGS) entry which is preliminary data.</text>
</comment>
<gene>
    <name evidence="3" type="ORF">POL72_00735</name>
</gene>
<dbReference type="EMBL" id="JAQNDK010000001">
    <property type="protein sequence ID" value="MDC0676246.1"/>
    <property type="molecule type" value="Genomic_DNA"/>
</dbReference>
<dbReference type="RefSeq" id="WP_272092952.1">
    <property type="nucleotide sequence ID" value="NZ_JAQNDK010000001.1"/>
</dbReference>
<dbReference type="SMART" id="SM00418">
    <property type="entry name" value="HTH_ARSR"/>
    <property type="match status" value="1"/>
</dbReference>
<dbReference type="PROSITE" id="PS50987">
    <property type="entry name" value="HTH_ARSR_2"/>
    <property type="match status" value="1"/>
</dbReference>
<keyword evidence="4" id="KW-1185">Reference proteome</keyword>
<feature type="compositionally biased region" description="Polar residues" evidence="1">
    <location>
        <begin position="105"/>
        <end position="114"/>
    </location>
</feature>
<dbReference type="NCBIfam" id="NF033788">
    <property type="entry name" value="HTH_metalloreg"/>
    <property type="match status" value="1"/>
</dbReference>
<evidence type="ECO:0000313" key="3">
    <source>
        <dbReference type="EMBL" id="MDC0676246.1"/>
    </source>
</evidence>
<dbReference type="Gene3D" id="1.10.10.10">
    <property type="entry name" value="Winged helix-like DNA-binding domain superfamily/Winged helix DNA-binding domain"/>
    <property type="match status" value="1"/>
</dbReference>
<proteinExistence type="predicted"/>
<dbReference type="InterPro" id="IPR011991">
    <property type="entry name" value="ArsR-like_HTH"/>
</dbReference>
<organism evidence="3 4">
    <name type="scientific">Sorangium atrum</name>
    <dbReference type="NCBI Taxonomy" id="2995308"/>
    <lineage>
        <taxon>Bacteria</taxon>
        <taxon>Pseudomonadati</taxon>
        <taxon>Myxococcota</taxon>
        <taxon>Polyangia</taxon>
        <taxon>Polyangiales</taxon>
        <taxon>Polyangiaceae</taxon>
        <taxon>Sorangium</taxon>
    </lineage>
</organism>
<reference evidence="3 4" key="1">
    <citation type="submission" date="2023-01" db="EMBL/GenBank/DDBJ databases">
        <title>Minimal conservation of predation-associated metabolite biosynthetic gene clusters underscores biosynthetic potential of Myxococcota including descriptions for ten novel species: Archangium lansinium sp. nov., Myxococcus landrumus sp. nov., Nannocystis bai.</title>
        <authorList>
            <person name="Ahearne A."/>
            <person name="Stevens C."/>
            <person name="Dowd S."/>
        </authorList>
    </citation>
    <scope>NUCLEOTIDE SEQUENCE [LARGE SCALE GENOMIC DNA]</scope>
    <source>
        <strain evidence="3 4">WIWO2</strain>
    </source>
</reference>
<dbReference type="Proteomes" id="UP001217485">
    <property type="component" value="Unassembled WGS sequence"/>
</dbReference>
<evidence type="ECO:0000259" key="2">
    <source>
        <dbReference type="PROSITE" id="PS50987"/>
    </source>
</evidence>
<dbReference type="Pfam" id="PF01022">
    <property type="entry name" value="HTH_5"/>
    <property type="match status" value="1"/>
</dbReference>
<feature type="region of interest" description="Disordered" evidence="1">
    <location>
        <begin position="98"/>
        <end position="121"/>
    </location>
</feature>
<dbReference type="PANTHER" id="PTHR38600:SF1">
    <property type="entry name" value="TRANSCRIPTIONAL REGULATORY PROTEIN"/>
    <property type="match status" value="1"/>
</dbReference>
<dbReference type="InterPro" id="IPR036388">
    <property type="entry name" value="WH-like_DNA-bd_sf"/>
</dbReference>